<name>A0AAW0H8H7_MYOGA</name>
<dbReference type="EMBL" id="JBBHLL010000773">
    <property type="protein sequence ID" value="KAK7797796.1"/>
    <property type="molecule type" value="Genomic_DNA"/>
</dbReference>
<comment type="caution">
    <text evidence="2">The sequence shown here is derived from an EMBL/GenBank/DDBJ whole genome shotgun (WGS) entry which is preliminary data.</text>
</comment>
<accession>A0AAW0H8H7</accession>
<evidence type="ECO:0000313" key="2">
    <source>
        <dbReference type="EMBL" id="KAK7797796.1"/>
    </source>
</evidence>
<dbReference type="Proteomes" id="UP001488838">
    <property type="component" value="Unassembled WGS sequence"/>
</dbReference>
<evidence type="ECO:0000313" key="3">
    <source>
        <dbReference type="Proteomes" id="UP001488838"/>
    </source>
</evidence>
<gene>
    <name evidence="2" type="ORF">U0070_026195</name>
</gene>
<organism evidence="2 3">
    <name type="scientific">Myodes glareolus</name>
    <name type="common">Bank vole</name>
    <name type="synonym">Clethrionomys glareolus</name>
    <dbReference type="NCBI Taxonomy" id="447135"/>
    <lineage>
        <taxon>Eukaryota</taxon>
        <taxon>Metazoa</taxon>
        <taxon>Chordata</taxon>
        <taxon>Craniata</taxon>
        <taxon>Vertebrata</taxon>
        <taxon>Euteleostomi</taxon>
        <taxon>Mammalia</taxon>
        <taxon>Eutheria</taxon>
        <taxon>Euarchontoglires</taxon>
        <taxon>Glires</taxon>
        <taxon>Rodentia</taxon>
        <taxon>Myomorpha</taxon>
        <taxon>Muroidea</taxon>
        <taxon>Cricetidae</taxon>
        <taxon>Arvicolinae</taxon>
        <taxon>Myodes</taxon>
    </lineage>
</organism>
<keyword evidence="3" id="KW-1185">Reference proteome</keyword>
<evidence type="ECO:0000256" key="1">
    <source>
        <dbReference type="SAM" id="MobiDB-lite"/>
    </source>
</evidence>
<feature type="compositionally biased region" description="Acidic residues" evidence="1">
    <location>
        <begin position="129"/>
        <end position="140"/>
    </location>
</feature>
<dbReference type="AlphaFoldDB" id="A0AAW0H8H7"/>
<feature type="region of interest" description="Disordered" evidence="1">
    <location>
        <begin position="122"/>
        <end position="165"/>
    </location>
</feature>
<protein>
    <submittedName>
        <fullName evidence="2">Uncharacterized protein</fullName>
    </submittedName>
</protein>
<sequence length="165" mass="19375">MAFDSIEYVQTFKGLKIKYEEEKERENKVRRNLHDIIFEKLYFKRMKAMEVNVKEEMCPRVNTGDVLPSGGDLLNSYDTFMKIKETCENEVKQSEEKSFQFGCLSHSEASARGMSRPPLYSRKIPLVDYSDDDDDDDYYENDSNVHHDNDEEEEEPPPKRPKLSS</sequence>
<proteinExistence type="predicted"/>
<reference evidence="2 3" key="1">
    <citation type="journal article" date="2023" name="bioRxiv">
        <title>Conserved and derived expression patterns and positive selection on dental genes reveal complex evolutionary context of ever-growing rodent molars.</title>
        <authorList>
            <person name="Calamari Z.T."/>
            <person name="Song A."/>
            <person name="Cohen E."/>
            <person name="Akter M."/>
            <person name="Roy R.D."/>
            <person name="Hallikas O."/>
            <person name="Christensen M.M."/>
            <person name="Li P."/>
            <person name="Marangoni P."/>
            <person name="Jernvall J."/>
            <person name="Klein O.D."/>
        </authorList>
    </citation>
    <scope>NUCLEOTIDE SEQUENCE [LARGE SCALE GENOMIC DNA]</scope>
    <source>
        <strain evidence="2">V071</strain>
    </source>
</reference>